<evidence type="ECO:0000313" key="3">
    <source>
        <dbReference type="EMBL" id="MFC5134593.1"/>
    </source>
</evidence>
<protein>
    <submittedName>
        <fullName evidence="3">Universal stress protein</fullName>
    </submittedName>
</protein>
<keyword evidence="4" id="KW-1185">Reference proteome</keyword>
<organism evidence="3 4">
    <name type="scientific">Halorubrum glutamatedens</name>
    <dbReference type="NCBI Taxonomy" id="2707018"/>
    <lineage>
        <taxon>Archaea</taxon>
        <taxon>Methanobacteriati</taxon>
        <taxon>Methanobacteriota</taxon>
        <taxon>Stenosarchaea group</taxon>
        <taxon>Halobacteria</taxon>
        <taxon>Halobacteriales</taxon>
        <taxon>Haloferacaceae</taxon>
        <taxon>Halorubrum</taxon>
    </lineage>
</organism>
<dbReference type="PANTHER" id="PTHR46268">
    <property type="entry name" value="STRESS RESPONSE PROTEIN NHAX"/>
    <property type="match status" value="1"/>
</dbReference>
<dbReference type="EMBL" id="JBHSKV010000010">
    <property type="protein sequence ID" value="MFC5134593.1"/>
    <property type="molecule type" value="Genomic_DNA"/>
</dbReference>
<dbReference type="PRINTS" id="PR01438">
    <property type="entry name" value="UNVRSLSTRESS"/>
</dbReference>
<proteinExistence type="inferred from homology"/>
<dbReference type="Gene3D" id="3.40.50.620">
    <property type="entry name" value="HUPs"/>
    <property type="match status" value="1"/>
</dbReference>
<dbReference type="AlphaFoldDB" id="A0ABD5QQP4"/>
<reference evidence="3 4" key="1">
    <citation type="journal article" date="2019" name="Int. J. Syst. Evol. Microbiol.">
        <title>The Global Catalogue of Microorganisms (GCM) 10K type strain sequencing project: providing services to taxonomists for standard genome sequencing and annotation.</title>
        <authorList>
            <consortium name="The Broad Institute Genomics Platform"/>
            <consortium name="The Broad Institute Genome Sequencing Center for Infectious Disease"/>
            <person name="Wu L."/>
            <person name="Ma J."/>
        </authorList>
    </citation>
    <scope>NUCLEOTIDE SEQUENCE [LARGE SCALE GENOMIC DNA]</scope>
    <source>
        <strain evidence="3 4">CGMCC 1.16026</strain>
    </source>
</reference>
<feature type="domain" description="UspA" evidence="2">
    <location>
        <begin position="1"/>
        <end position="160"/>
    </location>
</feature>
<accession>A0ABD5QQP4</accession>
<evidence type="ECO:0000259" key="2">
    <source>
        <dbReference type="Pfam" id="PF00582"/>
    </source>
</evidence>
<name>A0ABD5QQP4_9EURY</name>
<gene>
    <name evidence="3" type="ORF">ACFPJA_07655</name>
</gene>
<dbReference type="PANTHER" id="PTHR46268:SF6">
    <property type="entry name" value="UNIVERSAL STRESS PROTEIN UP12"/>
    <property type="match status" value="1"/>
</dbReference>
<evidence type="ECO:0000256" key="1">
    <source>
        <dbReference type="ARBA" id="ARBA00008791"/>
    </source>
</evidence>
<dbReference type="SUPFAM" id="SSF52402">
    <property type="entry name" value="Adenine nucleotide alpha hydrolases-like"/>
    <property type="match status" value="1"/>
</dbReference>
<dbReference type="InterPro" id="IPR006016">
    <property type="entry name" value="UspA"/>
</dbReference>
<dbReference type="InterPro" id="IPR014729">
    <property type="entry name" value="Rossmann-like_a/b/a_fold"/>
</dbReference>
<dbReference type="RefSeq" id="WP_122106130.1">
    <property type="nucleotide sequence ID" value="NZ_JBHSKV010000010.1"/>
</dbReference>
<comment type="similarity">
    <text evidence="1">Belongs to the universal stress protein A family.</text>
</comment>
<sequence>MYRNILYPTDGSAGSEAAAEHVRTLASAFDATVHVLHVIDARHAGLGASGAFLADEPSAMGDQSAETGYEGMGTAEVDDAVTERAEAVVEEAAAALGDVETATAIEVGTPHSAVLRYADDREVDAIVMGTHGRTGVERYLLGSVTEKVVRMADVPVLTIRRDGVE</sequence>
<dbReference type="Pfam" id="PF00582">
    <property type="entry name" value="Usp"/>
    <property type="match status" value="1"/>
</dbReference>
<dbReference type="CDD" id="cd00293">
    <property type="entry name" value="USP-like"/>
    <property type="match status" value="1"/>
</dbReference>
<comment type="caution">
    <text evidence="3">The sequence shown here is derived from an EMBL/GenBank/DDBJ whole genome shotgun (WGS) entry which is preliminary data.</text>
</comment>
<evidence type="ECO:0000313" key="4">
    <source>
        <dbReference type="Proteomes" id="UP001596145"/>
    </source>
</evidence>
<dbReference type="InterPro" id="IPR006015">
    <property type="entry name" value="Universal_stress_UspA"/>
</dbReference>
<dbReference type="Proteomes" id="UP001596145">
    <property type="component" value="Unassembled WGS sequence"/>
</dbReference>